<name>A0A166EFZ2_9AGAM</name>
<dbReference type="Proteomes" id="UP000076798">
    <property type="component" value="Unassembled WGS sequence"/>
</dbReference>
<proteinExistence type="predicted"/>
<keyword evidence="2" id="KW-1185">Reference proteome</keyword>
<reference evidence="1 2" key="1">
    <citation type="journal article" date="2016" name="Mol. Biol. Evol.">
        <title>Comparative Genomics of Early-Diverging Mushroom-Forming Fungi Provides Insights into the Origins of Lignocellulose Decay Capabilities.</title>
        <authorList>
            <person name="Nagy L.G."/>
            <person name="Riley R."/>
            <person name="Tritt A."/>
            <person name="Adam C."/>
            <person name="Daum C."/>
            <person name="Floudas D."/>
            <person name="Sun H."/>
            <person name="Yadav J.S."/>
            <person name="Pangilinan J."/>
            <person name="Larsson K.H."/>
            <person name="Matsuura K."/>
            <person name="Barry K."/>
            <person name="Labutti K."/>
            <person name="Kuo R."/>
            <person name="Ohm R.A."/>
            <person name="Bhattacharya S.S."/>
            <person name="Shirouzu T."/>
            <person name="Yoshinaga Y."/>
            <person name="Martin F.M."/>
            <person name="Grigoriev I.V."/>
            <person name="Hibbett D.S."/>
        </authorList>
    </citation>
    <scope>NUCLEOTIDE SEQUENCE [LARGE SCALE GENOMIC DNA]</scope>
    <source>
        <strain evidence="1 2">HHB10207 ss-3</strain>
    </source>
</reference>
<gene>
    <name evidence="1" type="ORF">SISSUDRAFT_1118878</name>
</gene>
<dbReference type="EMBL" id="KV428044">
    <property type="protein sequence ID" value="KZT39549.1"/>
    <property type="molecule type" value="Genomic_DNA"/>
</dbReference>
<organism evidence="1 2">
    <name type="scientific">Sistotremastrum suecicum HHB10207 ss-3</name>
    <dbReference type="NCBI Taxonomy" id="1314776"/>
    <lineage>
        <taxon>Eukaryota</taxon>
        <taxon>Fungi</taxon>
        <taxon>Dikarya</taxon>
        <taxon>Basidiomycota</taxon>
        <taxon>Agaricomycotina</taxon>
        <taxon>Agaricomycetes</taxon>
        <taxon>Sistotremastrales</taxon>
        <taxon>Sistotremastraceae</taxon>
        <taxon>Sistotremastrum</taxon>
    </lineage>
</organism>
<evidence type="ECO:0008006" key="3">
    <source>
        <dbReference type="Google" id="ProtNLM"/>
    </source>
</evidence>
<dbReference type="AlphaFoldDB" id="A0A166EFZ2"/>
<evidence type="ECO:0000313" key="1">
    <source>
        <dbReference type="EMBL" id="KZT39549.1"/>
    </source>
</evidence>
<sequence length="505" mass="57045">MFSNTVPTMVPNLDNLAVELIVDILRGADLQTITSIGLTSSRLYHIVKTDRKLWTDARDILDLPLQTGETLATTPTSSILPLALRAVSVQKHLRDPDAKPHFRLLHMGDYETPAWKLLPGGQWMLFKRNHCIWILNIRAESTNVTSPPIFVAPKVIGRCVVQAMGNREMCLIVNLLGVSRTSRLEIPQVAVLRLRFPLLQSVDDGDSRPQVTRVNFYTLPFHPNSISLRWPLVLFGRRSVLIGPRHELNAVILNCEAETGAGLAALPPEDEVEALGARCDWMSIHVHPTLEKLVIRCQIFHVGGSSGLRILILLADIPTIRHSLPDDSNLVSLTQSPQSLHFTHKHPKVRGTSRMPFPLPSRYVPIMEYMTDSGYQMYSLCLDTHTERRDDEELIAFVVMTETWGTTSFFTNFCATEISPHQRNLERTSDNRISMQFVNSAHTEVSKLRIPIPPEVRQHPPNSDWGEVLETDMNQGQIILAVQNHRTGHAHPGPRRVYSHYLVQY</sequence>
<accession>A0A166EFZ2</accession>
<protein>
    <recommendedName>
        <fullName evidence="3">F-box domain-containing protein</fullName>
    </recommendedName>
</protein>
<evidence type="ECO:0000313" key="2">
    <source>
        <dbReference type="Proteomes" id="UP000076798"/>
    </source>
</evidence>